<feature type="binding site" evidence="7">
    <location>
        <position position="232"/>
    </location>
    <ligand>
        <name>S-adenosyl-L-methionine</name>
        <dbReference type="ChEBI" id="CHEBI:59789"/>
    </ligand>
</feature>
<evidence type="ECO:0000259" key="9">
    <source>
        <dbReference type="PROSITE" id="PS51675"/>
    </source>
</evidence>
<feature type="binding site" evidence="7">
    <location>
        <position position="220"/>
    </location>
    <ligand>
        <name>S-adenosyl-L-methionine</name>
        <dbReference type="ChEBI" id="CHEBI:59789"/>
    </ligand>
</feature>
<dbReference type="GO" id="GO:0002939">
    <property type="term" value="P:tRNA N1-guanine methylation"/>
    <property type="evidence" value="ECO:0007669"/>
    <property type="project" value="TreeGrafter"/>
</dbReference>
<evidence type="ECO:0000313" key="11">
    <source>
        <dbReference type="Proteomes" id="UP000410492"/>
    </source>
</evidence>
<feature type="compositionally biased region" description="Basic and acidic residues" evidence="8">
    <location>
        <begin position="296"/>
        <end position="309"/>
    </location>
</feature>
<evidence type="ECO:0000256" key="4">
    <source>
        <dbReference type="ARBA" id="ARBA00022691"/>
    </source>
</evidence>
<dbReference type="AlphaFoldDB" id="A0A653C4Z1"/>
<protein>
    <recommendedName>
        <fullName evidence="1">tRNA (guanine(9)-N(1))-methyltransferase</fullName>
        <ecNumber evidence="1">2.1.1.221</ecNumber>
    </recommendedName>
</protein>
<feature type="region of interest" description="Disordered" evidence="8">
    <location>
        <begin position="11"/>
        <end position="36"/>
    </location>
</feature>
<dbReference type="PROSITE" id="PS51675">
    <property type="entry name" value="SAM_MT_TRM10"/>
    <property type="match status" value="1"/>
</dbReference>
<dbReference type="FunFam" id="3.40.1280.30:FF:000001">
    <property type="entry name" value="tRNA methyltransferase 10 homolog A"/>
    <property type="match status" value="1"/>
</dbReference>
<keyword evidence="4" id="KW-0949">S-adenosyl-L-methionine</keyword>
<dbReference type="InterPro" id="IPR028564">
    <property type="entry name" value="MT_TRM10-typ"/>
</dbReference>
<dbReference type="GO" id="GO:0000049">
    <property type="term" value="F:tRNA binding"/>
    <property type="evidence" value="ECO:0007669"/>
    <property type="project" value="TreeGrafter"/>
</dbReference>
<organism evidence="10 11">
    <name type="scientific">Callosobruchus maculatus</name>
    <name type="common">Southern cowpea weevil</name>
    <name type="synonym">Pulse bruchid</name>
    <dbReference type="NCBI Taxonomy" id="64391"/>
    <lineage>
        <taxon>Eukaryota</taxon>
        <taxon>Metazoa</taxon>
        <taxon>Ecdysozoa</taxon>
        <taxon>Arthropoda</taxon>
        <taxon>Hexapoda</taxon>
        <taxon>Insecta</taxon>
        <taxon>Pterygota</taxon>
        <taxon>Neoptera</taxon>
        <taxon>Endopterygota</taxon>
        <taxon>Coleoptera</taxon>
        <taxon>Polyphaga</taxon>
        <taxon>Cucujiformia</taxon>
        <taxon>Chrysomeloidea</taxon>
        <taxon>Chrysomelidae</taxon>
        <taxon>Bruchinae</taxon>
        <taxon>Bruchini</taxon>
        <taxon>Callosobruchus</taxon>
    </lineage>
</organism>
<name>A0A653C4Z1_CALMS</name>
<accession>A0A653C4Z1</accession>
<evidence type="ECO:0000256" key="7">
    <source>
        <dbReference type="PIRSR" id="PIRSR016323-2"/>
    </source>
</evidence>
<feature type="binding site" evidence="7">
    <location>
        <position position="200"/>
    </location>
    <ligand>
        <name>S-adenosyl-L-methionine</name>
        <dbReference type="ChEBI" id="CHEBI:59789"/>
    </ligand>
</feature>
<dbReference type="GO" id="GO:0052905">
    <property type="term" value="F:tRNA (guanosine(9)-N1)-methyltransferase activity"/>
    <property type="evidence" value="ECO:0007669"/>
    <property type="project" value="UniProtKB-EC"/>
</dbReference>
<evidence type="ECO:0000256" key="1">
    <source>
        <dbReference type="ARBA" id="ARBA00012797"/>
    </source>
</evidence>
<keyword evidence="3" id="KW-0808">Transferase</keyword>
<dbReference type="PANTHER" id="PTHR13563:SF13">
    <property type="entry name" value="TRNA METHYLTRANSFERASE 10 HOMOLOG A"/>
    <property type="match status" value="1"/>
</dbReference>
<evidence type="ECO:0000313" key="10">
    <source>
        <dbReference type="EMBL" id="VEN42856.1"/>
    </source>
</evidence>
<comment type="catalytic activity">
    <reaction evidence="5">
        <text>guanosine(9) in tRNA + S-adenosyl-L-methionine = N(1)-methylguanosine(9) in tRNA + S-adenosyl-L-homocysteine + H(+)</text>
        <dbReference type="Rhea" id="RHEA:43156"/>
        <dbReference type="Rhea" id="RHEA-COMP:10367"/>
        <dbReference type="Rhea" id="RHEA-COMP:10368"/>
        <dbReference type="ChEBI" id="CHEBI:15378"/>
        <dbReference type="ChEBI" id="CHEBI:57856"/>
        <dbReference type="ChEBI" id="CHEBI:59789"/>
        <dbReference type="ChEBI" id="CHEBI:73542"/>
        <dbReference type="ChEBI" id="CHEBI:74269"/>
        <dbReference type="EC" id="2.1.1.221"/>
    </reaction>
</comment>
<evidence type="ECO:0000256" key="3">
    <source>
        <dbReference type="ARBA" id="ARBA00022679"/>
    </source>
</evidence>
<dbReference type="OrthoDB" id="278300at2759"/>
<evidence type="ECO:0000256" key="2">
    <source>
        <dbReference type="ARBA" id="ARBA00022603"/>
    </source>
</evidence>
<evidence type="ECO:0000256" key="6">
    <source>
        <dbReference type="PIRSR" id="PIRSR016323-1"/>
    </source>
</evidence>
<evidence type="ECO:0000256" key="8">
    <source>
        <dbReference type="SAM" id="MobiDB-lite"/>
    </source>
</evidence>
<feature type="domain" description="SAM-dependent MTase TRM10-type" evidence="9">
    <location>
        <begin position="101"/>
        <end position="293"/>
    </location>
</feature>
<dbReference type="Gene3D" id="3.40.1280.30">
    <property type="match status" value="1"/>
</dbReference>
<dbReference type="InterPro" id="IPR016653">
    <property type="entry name" value="TRM10/TRM10A"/>
</dbReference>
<gene>
    <name evidence="10" type="ORF">CALMAC_LOCUS6202</name>
</gene>
<feature type="region of interest" description="Disordered" evidence="8">
    <location>
        <begin position="296"/>
        <end position="322"/>
    </location>
</feature>
<dbReference type="CDD" id="cd18101">
    <property type="entry name" value="Trm10euk_A"/>
    <property type="match status" value="1"/>
</dbReference>
<feature type="binding site" evidence="7">
    <location>
        <position position="246"/>
    </location>
    <ligand>
        <name>S-adenosyl-L-methionine</name>
        <dbReference type="ChEBI" id="CHEBI:59789"/>
    </ligand>
</feature>
<dbReference type="PIRSF" id="PIRSF016323">
    <property type="entry name" value="tRNA_m1G_mtfrase_met"/>
    <property type="match status" value="1"/>
</dbReference>
<dbReference type="GO" id="GO:0005654">
    <property type="term" value="C:nucleoplasm"/>
    <property type="evidence" value="ECO:0007669"/>
    <property type="project" value="TreeGrafter"/>
</dbReference>
<dbReference type="InterPro" id="IPR038459">
    <property type="entry name" value="MT_TRM10-typ_sf"/>
</dbReference>
<dbReference type="PANTHER" id="PTHR13563">
    <property type="entry name" value="TRNA (GUANINE-9-) METHYLTRANSFERASE"/>
    <property type="match status" value="1"/>
</dbReference>
<dbReference type="InterPro" id="IPR007356">
    <property type="entry name" value="tRNA_m1G_MeTrfase_euk"/>
</dbReference>
<keyword evidence="2" id="KW-0489">Methyltransferase</keyword>
<dbReference type="EMBL" id="CAACVG010006970">
    <property type="protein sequence ID" value="VEN42856.1"/>
    <property type="molecule type" value="Genomic_DNA"/>
</dbReference>
<dbReference type="EC" id="2.1.1.221" evidence="1"/>
<sequence>MSIVTGIEEEHLSGAVSGDEGNKPVPSDVTLDKNGDSFHTDLSPKYFNGVEISKLTKSQMKKYQKCLKWEKLKKEKRAKERLKNKEKKRFAKEHNIDLGPSRKKLKQAKMKDSPCKTSVVIDLSFDDLMIDKDMAKTVKQILRVYTLNRRAKAPMQLHLTSYGGRSKKEMERHHGYEHWDLNFHSQCYLDIFPKSKLVYLSSESDIILQTLEEDKIYIIGGLVDHNAHKGICYEKAVKQGIAHAQLPISDYFWMKDRKILTINQVFEILLGVSEGKTFKEAFEEVLPSRKQKIPIEEKLNESQTKKAELDDSNDTINDPPKN</sequence>
<dbReference type="Proteomes" id="UP000410492">
    <property type="component" value="Unassembled WGS sequence"/>
</dbReference>
<feature type="active site" description="Proton acceptor" evidence="6">
    <location>
        <position position="224"/>
    </location>
</feature>
<keyword evidence="11" id="KW-1185">Reference proteome</keyword>
<evidence type="ECO:0000256" key="5">
    <source>
        <dbReference type="ARBA" id="ARBA00048434"/>
    </source>
</evidence>
<proteinExistence type="predicted"/>
<reference evidence="10 11" key="1">
    <citation type="submission" date="2019-01" db="EMBL/GenBank/DDBJ databases">
        <authorList>
            <person name="Sayadi A."/>
        </authorList>
    </citation>
    <scope>NUCLEOTIDE SEQUENCE [LARGE SCALE GENOMIC DNA]</scope>
</reference>